<evidence type="ECO:0000313" key="3">
    <source>
        <dbReference type="Proteomes" id="UP001165122"/>
    </source>
</evidence>
<protein>
    <submittedName>
        <fullName evidence="2">Uncharacterized protein</fullName>
    </submittedName>
</protein>
<proteinExistence type="predicted"/>
<evidence type="ECO:0000313" key="2">
    <source>
        <dbReference type="EMBL" id="GMH66664.1"/>
    </source>
</evidence>
<dbReference type="AlphaFoldDB" id="A0A9W7E3E9"/>
<comment type="caution">
    <text evidence="2">The sequence shown here is derived from an EMBL/GenBank/DDBJ whole genome shotgun (WGS) entry which is preliminary data.</text>
</comment>
<gene>
    <name evidence="2" type="ORF">TrLO_g8910</name>
</gene>
<name>A0A9W7E3E9_9STRA</name>
<keyword evidence="3" id="KW-1185">Reference proteome</keyword>
<organism evidence="2 3">
    <name type="scientific">Triparma laevis f. longispina</name>
    <dbReference type="NCBI Taxonomy" id="1714387"/>
    <lineage>
        <taxon>Eukaryota</taxon>
        <taxon>Sar</taxon>
        <taxon>Stramenopiles</taxon>
        <taxon>Ochrophyta</taxon>
        <taxon>Bolidophyceae</taxon>
        <taxon>Parmales</taxon>
        <taxon>Triparmaceae</taxon>
        <taxon>Triparma</taxon>
    </lineage>
</organism>
<dbReference type="EMBL" id="BRXW01000563">
    <property type="protein sequence ID" value="GMH66664.1"/>
    <property type="molecule type" value="Genomic_DNA"/>
</dbReference>
<evidence type="ECO:0000256" key="1">
    <source>
        <dbReference type="SAM" id="MobiDB-lite"/>
    </source>
</evidence>
<accession>A0A9W7E3E9</accession>
<sequence>MISYDWDTNPAKQIAKWGDELVRPWTLKNWEKLENERPAGGSSNKKTMGRIEKRSGSVSVRELLGGVEDK</sequence>
<reference evidence="3" key="1">
    <citation type="journal article" date="2023" name="Commun. Biol.">
        <title>Genome analysis of Parmales, the sister group of diatoms, reveals the evolutionary specialization of diatoms from phago-mixotrophs to photoautotrophs.</title>
        <authorList>
            <person name="Ban H."/>
            <person name="Sato S."/>
            <person name="Yoshikawa S."/>
            <person name="Yamada K."/>
            <person name="Nakamura Y."/>
            <person name="Ichinomiya M."/>
            <person name="Sato N."/>
            <person name="Blanc-Mathieu R."/>
            <person name="Endo H."/>
            <person name="Kuwata A."/>
            <person name="Ogata H."/>
        </authorList>
    </citation>
    <scope>NUCLEOTIDE SEQUENCE [LARGE SCALE GENOMIC DNA]</scope>
    <source>
        <strain evidence="3">NIES 3700</strain>
    </source>
</reference>
<dbReference type="Proteomes" id="UP001165122">
    <property type="component" value="Unassembled WGS sequence"/>
</dbReference>
<feature type="region of interest" description="Disordered" evidence="1">
    <location>
        <begin position="33"/>
        <end position="57"/>
    </location>
</feature>